<comment type="caution">
    <text evidence="1">The sequence shown here is derived from an EMBL/GenBank/DDBJ whole genome shotgun (WGS) entry which is preliminary data.</text>
</comment>
<reference evidence="2" key="1">
    <citation type="submission" date="2017-10" db="EMBL/GenBank/DDBJ databases">
        <title>Rapid genome shrinkage in a self-fertile nematode reveals novel sperm competition proteins.</title>
        <authorList>
            <person name="Yin D."/>
            <person name="Schwarz E.M."/>
            <person name="Thomas C.G."/>
            <person name="Felde R.L."/>
            <person name="Korf I.F."/>
            <person name="Cutter A.D."/>
            <person name="Schartner C.M."/>
            <person name="Ralston E.J."/>
            <person name="Meyer B.J."/>
            <person name="Haag E.S."/>
        </authorList>
    </citation>
    <scope>NUCLEOTIDE SEQUENCE [LARGE SCALE GENOMIC DNA]</scope>
    <source>
        <strain evidence="2">JU1422</strain>
    </source>
</reference>
<dbReference type="EMBL" id="PDUG01000058">
    <property type="protein sequence ID" value="PIC11664.1"/>
    <property type="molecule type" value="Genomic_DNA"/>
</dbReference>
<dbReference type="AlphaFoldDB" id="A0A2G5S9A6"/>
<evidence type="ECO:0000313" key="1">
    <source>
        <dbReference type="EMBL" id="PIC11664.1"/>
    </source>
</evidence>
<gene>
    <name evidence="1" type="ORF">B9Z55_028945</name>
</gene>
<accession>A0A2G5S9A6</accession>
<sequence>MILFLYMQKHLENSSWYEILEIFNIYNDNNQINRDTKKTDLRLRNSLLRRIHVANGLWHLKNGILAGDSGGTESGTDRWNGIKDSDIDWKSGTSIGLEHSRNGSIKDEKMRIAKEEEAKTPLSAVGGKWEGFGYFVIRCVREK</sequence>
<name>A0A2G5S9A6_9PELO</name>
<dbReference type="Proteomes" id="UP000230233">
    <property type="component" value="Unassembled WGS sequence"/>
</dbReference>
<organism evidence="1 2">
    <name type="scientific">Caenorhabditis nigoni</name>
    <dbReference type="NCBI Taxonomy" id="1611254"/>
    <lineage>
        <taxon>Eukaryota</taxon>
        <taxon>Metazoa</taxon>
        <taxon>Ecdysozoa</taxon>
        <taxon>Nematoda</taxon>
        <taxon>Chromadorea</taxon>
        <taxon>Rhabditida</taxon>
        <taxon>Rhabditina</taxon>
        <taxon>Rhabditomorpha</taxon>
        <taxon>Rhabditoidea</taxon>
        <taxon>Rhabditidae</taxon>
        <taxon>Peloderinae</taxon>
        <taxon>Caenorhabditis</taxon>
    </lineage>
</organism>
<proteinExistence type="predicted"/>
<keyword evidence="2" id="KW-1185">Reference proteome</keyword>
<evidence type="ECO:0000313" key="2">
    <source>
        <dbReference type="Proteomes" id="UP000230233"/>
    </source>
</evidence>
<protein>
    <submittedName>
        <fullName evidence="1">Uncharacterized protein</fullName>
    </submittedName>
</protein>